<dbReference type="EMBL" id="JTJJ01000027">
    <property type="protein sequence ID" value="KHJ68843.1"/>
    <property type="molecule type" value="Genomic_DNA"/>
</dbReference>
<reference evidence="2 3" key="1">
    <citation type="submission" date="2014-11" db="EMBL/GenBank/DDBJ databases">
        <title>Genome sequencing of Pantoea rodasii ND03.</title>
        <authorList>
            <person name="Muhamad Yunos N.Y."/>
            <person name="Chan K.-G."/>
        </authorList>
    </citation>
    <scope>NUCLEOTIDE SEQUENCE [LARGE SCALE GENOMIC DNA]</scope>
    <source>
        <strain evidence="2 3">ND03</strain>
    </source>
</reference>
<keyword evidence="1" id="KW-1133">Transmembrane helix</keyword>
<feature type="transmembrane region" description="Helical" evidence="1">
    <location>
        <begin position="97"/>
        <end position="119"/>
    </location>
</feature>
<keyword evidence="1" id="KW-0472">Membrane</keyword>
<keyword evidence="1" id="KW-0812">Transmembrane</keyword>
<dbReference type="Proteomes" id="UP000030853">
    <property type="component" value="Unassembled WGS sequence"/>
</dbReference>
<proteinExistence type="predicted"/>
<evidence type="ECO:0000313" key="2">
    <source>
        <dbReference type="EMBL" id="KHJ68843.1"/>
    </source>
</evidence>
<protein>
    <submittedName>
        <fullName evidence="2">Uncharacterized protein</fullName>
    </submittedName>
</protein>
<name>A0A0B1R732_9GAMM</name>
<dbReference type="AlphaFoldDB" id="A0A0B1R732"/>
<evidence type="ECO:0000256" key="1">
    <source>
        <dbReference type="SAM" id="Phobius"/>
    </source>
</evidence>
<feature type="transmembrane region" description="Helical" evidence="1">
    <location>
        <begin position="140"/>
        <end position="161"/>
    </location>
</feature>
<gene>
    <name evidence="2" type="ORF">QU24_06780</name>
</gene>
<feature type="transmembrane region" description="Helical" evidence="1">
    <location>
        <begin position="66"/>
        <end position="85"/>
    </location>
</feature>
<dbReference type="RefSeq" id="WP_059109811.1">
    <property type="nucleotide sequence ID" value="NZ_JTJJ01000027.1"/>
</dbReference>
<evidence type="ECO:0000313" key="3">
    <source>
        <dbReference type="Proteomes" id="UP000030853"/>
    </source>
</evidence>
<organism evidence="2 3">
    <name type="scientific">Pantoea rodasii</name>
    <dbReference type="NCBI Taxonomy" id="1076549"/>
    <lineage>
        <taxon>Bacteria</taxon>
        <taxon>Pseudomonadati</taxon>
        <taxon>Pseudomonadota</taxon>
        <taxon>Gammaproteobacteria</taxon>
        <taxon>Enterobacterales</taxon>
        <taxon>Erwiniaceae</taxon>
        <taxon>Pantoea</taxon>
    </lineage>
</organism>
<sequence>MTQSTLEKTYYSCSDKIRLPPLDEMRSAIAHFYQNQGGKSKWFNFIGLGDTVEFRFIKKMFYVSDFMWPSVIGFCGILVSIFNLLNNGVRGLTIGHFHSDLVLILVLSLCLFLSAYPFMAKNFDCNMQERPPATSYFIRLLKLSAIFVISSLLFVSAFYYLELISITFY</sequence>
<accession>A0A0B1R732</accession>
<comment type="caution">
    <text evidence="2">The sequence shown here is derived from an EMBL/GenBank/DDBJ whole genome shotgun (WGS) entry which is preliminary data.</text>
</comment>